<keyword evidence="3" id="KW-1185">Reference proteome</keyword>
<dbReference type="OrthoDB" id="10253254at2759"/>
<evidence type="ECO:0000313" key="3">
    <source>
        <dbReference type="Proteomes" id="UP000023152"/>
    </source>
</evidence>
<sequence length="151" mass="17859">MDLIVFVCWRKSFFSRVLFFFFQKVVLCMYICKCIIQRGDIKSVLHAIIRGYFSNAAQLQSNGLYKSIRGEQILEIHPSSILYSSGTPWVIYHEIIATTAQYMHDVSVVNPLWLQELASHFYMFKDLTHDREREFAKLQQKQQKQKQKSNK</sequence>
<gene>
    <name evidence="2" type="ORF">RFI_18785</name>
</gene>
<proteinExistence type="predicted"/>
<dbReference type="EMBL" id="ASPP01014855">
    <property type="protein sequence ID" value="ETO18479.1"/>
    <property type="molecule type" value="Genomic_DNA"/>
</dbReference>
<evidence type="ECO:0000259" key="1">
    <source>
        <dbReference type="Pfam" id="PF07717"/>
    </source>
</evidence>
<dbReference type="AlphaFoldDB" id="X6MXE4"/>
<protein>
    <recommendedName>
        <fullName evidence="1">DEAD-box helicase OB fold domain-containing protein</fullName>
    </recommendedName>
</protein>
<name>X6MXE4_RETFI</name>
<feature type="domain" description="DEAD-box helicase OB fold" evidence="1">
    <location>
        <begin position="46"/>
        <end position="120"/>
    </location>
</feature>
<evidence type="ECO:0000313" key="2">
    <source>
        <dbReference type="EMBL" id="ETO18479.1"/>
    </source>
</evidence>
<accession>X6MXE4</accession>
<dbReference type="Pfam" id="PF07717">
    <property type="entry name" value="OB_NTP_bind"/>
    <property type="match status" value="1"/>
</dbReference>
<dbReference type="InterPro" id="IPR011709">
    <property type="entry name" value="DEAD-box_helicase_OB_fold"/>
</dbReference>
<comment type="caution">
    <text evidence="2">The sequence shown here is derived from an EMBL/GenBank/DDBJ whole genome shotgun (WGS) entry which is preliminary data.</text>
</comment>
<organism evidence="2 3">
    <name type="scientific">Reticulomyxa filosa</name>
    <dbReference type="NCBI Taxonomy" id="46433"/>
    <lineage>
        <taxon>Eukaryota</taxon>
        <taxon>Sar</taxon>
        <taxon>Rhizaria</taxon>
        <taxon>Retaria</taxon>
        <taxon>Foraminifera</taxon>
        <taxon>Monothalamids</taxon>
        <taxon>Reticulomyxidae</taxon>
        <taxon>Reticulomyxa</taxon>
    </lineage>
</organism>
<dbReference type="Proteomes" id="UP000023152">
    <property type="component" value="Unassembled WGS sequence"/>
</dbReference>
<reference evidence="2 3" key="1">
    <citation type="journal article" date="2013" name="Curr. Biol.">
        <title>The Genome of the Foraminiferan Reticulomyxa filosa.</title>
        <authorList>
            <person name="Glockner G."/>
            <person name="Hulsmann N."/>
            <person name="Schleicher M."/>
            <person name="Noegel A.A."/>
            <person name="Eichinger L."/>
            <person name="Gallinger C."/>
            <person name="Pawlowski J."/>
            <person name="Sierra R."/>
            <person name="Euteneuer U."/>
            <person name="Pillet L."/>
            <person name="Moustafa A."/>
            <person name="Platzer M."/>
            <person name="Groth M."/>
            <person name="Szafranski K."/>
            <person name="Schliwa M."/>
        </authorList>
    </citation>
    <scope>NUCLEOTIDE SEQUENCE [LARGE SCALE GENOMIC DNA]</scope>
</reference>